<sequence>MRNDGQRDSTAGLVGASANAAGAGSNGSSGSSNVVGVHYKVGKKIGEGSFGVIFEGTNLLNNQTVAIKFEPRKSDAPQLRDEYRSYKILSGCPGIPQVYYFGQEGLHNILVIDLLGPCLEDLFEMCGRKFSVKTCVMVAKQMLTRVQTIHEKNLIYRDIKPDNFLIGRPGTKGENMIFVVDFGMAKQYRDPKTKQHIPYRERKSLSGTARYMSINTHLGREQSRRDDLESLGHVFFYFLRGGLPWQGLKAATNKQKYEKIGEKKQTTPIPELCENYPQEFAIYLNYVRKLGFEETPDYDFMRDLFTKALEGTGEVEDGIYDWMLLNNGKGWQANSLPPPPESRQHRSRGEREREKDRADRLRAAGTNNGALVPNVPTKVRKSATAINTAQANPSNQAIIGVSAPSPAPGSRRQSAQQGGSHPFAAGLGTQQASESRADQPYSRQNGEYDPSGVTLQSGAQLPPTNNGRSGLQTPISDQPQSRSANPQQQMHVGNSEYQQRQLDGDGAEYAEQRRGGNKLLNFLMCRCG</sequence>
<keyword evidence="2" id="KW-1185">Reference proteome</keyword>
<dbReference type="EMBL" id="JASBWS010000096">
    <property type="protein sequence ID" value="KAJ9098094.1"/>
    <property type="molecule type" value="Genomic_DNA"/>
</dbReference>
<comment type="caution">
    <text evidence="1">The sequence shown here is derived from an EMBL/GenBank/DDBJ whole genome shotgun (WGS) entry which is preliminary data.</text>
</comment>
<keyword evidence="1" id="KW-0418">Kinase</keyword>
<proteinExistence type="predicted"/>
<name>A0ACC2VFB0_9TREE</name>
<accession>A0ACC2VFB0</accession>
<organism evidence="1 2">
    <name type="scientific">Naganishia adeliensis</name>
    <dbReference type="NCBI Taxonomy" id="92952"/>
    <lineage>
        <taxon>Eukaryota</taxon>
        <taxon>Fungi</taxon>
        <taxon>Dikarya</taxon>
        <taxon>Basidiomycota</taxon>
        <taxon>Agaricomycotina</taxon>
        <taxon>Tremellomycetes</taxon>
        <taxon>Filobasidiales</taxon>
        <taxon>Filobasidiaceae</taxon>
        <taxon>Naganishia</taxon>
    </lineage>
</organism>
<protein>
    <submittedName>
        <fullName evidence="1">Bifunctional choline kinase/ethanolamine kinase cki1</fullName>
    </submittedName>
</protein>
<gene>
    <name evidence="1" type="primary">CKI1</name>
    <name evidence="1" type="ORF">QFC20_006042</name>
</gene>
<dbReference type="Proteomes" id="UP001230649">
    <property type="component" value="Unassembled WGS sequence"/>
</dbReference>
<reference evidence="1" key="1">
    <citation type="submission" date="2023-04" db="EMBL/GenBank/DDBJ databases">
        <title>Draft Genome sequencing of Naganishia species isolated from polar environments using Oxford Nanopore Technology.</title>
        <authorList>
            <person name="Leo P."/>
            <person name="Venkateswaran K."/>
        </authorList>
    </citation>
    <scope>NUCLEOTIDE SEQUENCE</scope>
    <source>
        <strain evidence="1">MNA-CCFEE 5262</strain>
    </source>
</reference>
<evidence type="ECO:0000313" key="2">
    <source>
        <dbReference type="Proteomes" id="UP001230649"/>
    </source>
</evidence>
<keyword evidence="1" id="KW-0808">Transferase</keyword>
<evidence type="ECO:0000313" key="1">
    <source>
        <dbReference type="EMBL" id="KAJ9098094.1"/>
    </source>
</evidence>